<sequence>MTTTGTPTAPQLSTDQLRRLTAYGDPGEVVPGDVVFAPGDTGYDLVVLESGRVEITSPATGDQPESPIAEYGAGSFLGELNLLTGQVVYVTARVVEAGRVHRVPPARFRRLMAEDADLADVLLRTLMARRKALRTGVAARAVEIIGSQLSAGSHALRTYAARQRIAHLWFDAETVAGQALMAATPLAAGDLPAVVVGGRVLRRATPGELADVLGLSYRALSGDPVDLAVVGSGPAGLAAAVYGASEGLRTVLLDAVGTGGQAAASSRIENYLGFPSGLSGVELTQRAALQALKFGAQLSSPCEVVELDTGGTQLRLVLRDGTEVLARSVVLATGARYRGLPLDRWADFEGAGIYYAATELEARACSHAPLTVVGGANSAGQAALFLASRGAPVTLAVRGPDLTAGMSAYLVDRVLAHPRITVATGTQVTALGGGDSLESVTLTPRDGGPSREQACVGLFCFIGAEPATDWLGGVAVDGDGFVLTDVDLPAGPDPTWTALGREPLPFETSVPGVFAAGDVRHGSMKRVAAAVGEGASAVRSVHAAIGAHV</sequence>
<dbReference type="PROSITE" id="PS50042">
    <property type="entry name" value="CNMP_BINDING_3"/>
    <property type="match status" value="1"/>
</dbReference>
<evidence type="ECO:0000256" key="1">
    <source>
        <dbReference type="ARBA" id="ARBA00022630"/>
    </source>
</evidence>
<evidence type="ECO:0000256" key="3">
    <source>
        <dbReference type="ARBA" id="ARBA00048132"/>
    </source>
</evidence>
<dbReference type="CDD" id="cd00038">
    <property type="entry name" value="CAP_ED"/>
    <property type="match status" value="1"/>
</dbReference>
<dbReference type="Proteomes" id="UP001373496">
    <property type="component" value="Unassembled WGS sequence"/>
</dbReference>
<dbReference type="PRINTS" id="PR00368">
    <property type="entry name" value="FADPNR"/>
</dbReference>
<reference evidence="5 6" key="1">
    <citation type="submission" date="2024-03" db="EMBL/GenBank/DDBJ databases">
        <title>Draft genome sequence of Klenkia terrae.</title>
        <authorList>
            <person name="Duangmal K."/>
            <person name="Chantavorakit T."/>
        </authorList>
    </citation>
    <scope>NUCLEOTIDE SEQUENCE [LARGE SCALE GENOMIC DNA]</scope>
    <source>
        <strain evidence="5 6">JCM 17786</strain>
    </source>
</reference>
<feature type="domain" description="Cyclic nucleotide-binding" evidence="4">
    <location>
        <begin position="8"/>
        <end position="129"/>
    </location>
</feature>
<keyword evidence="6" id="KW-1185">Reference proteome</keyword>
<dbReference type="InterPro" id="IPR023753">
    <property type="entry name" value="FAD/NAD-binding_dom"/>
</dbReference>
<dbReference type="SMART" id="SM00100">
    <property type="entry name" value="cNMP"/>
    <property type="match status" value="1"/>
</dbReference>
<proteinExistence type="predicted"/>
<dbReference type="Gene3D" id="3.50.50.60">
    <property type="entry name" value="FAD/NAD(P)-binding domain"/>
    <property type="match status" value="2"/>
</dbReference>
<evidence type="ECO:0000313" key="6">
    <source>
        <dbReference type="Proteomes" id="UP001373496"/>
    </source>
</evidence>
<evidence type="ECO:0000313" key="5">
    <source>
        <dbReference type="EMBL" id="MEI4278492.1"/>
    </source>
</evidence>
<comment type="catalytic activity">
    <reaction evidence="3">
        <text>[thioredoxin]-dithiol + NADP(+) = [thioredoxin]-disulfide + NADPH + H(+)</text>
        <dbReference type="Rhea" id="RHEA:20345"/>
        <dbReference type="Rhea" id="RHEA-COMP:10698"/>
        <dbReference type="Rhea" id="RHEA-COMP:10700"/>
        <dbReference type="ChEBI" id="CHEBI:15378"/>
        <dbReference type="ChEBI" id="CHEBI:29950"/>
        <dbReference type="ChEBI" id="CHEBI:50058"/>
        <dbReference type="ChEBI" id="CHEBI:57783"/>
        <dbReference type="ChEBI" id="CHEBI:58349"/>
        <dbReference type="EC" id="1.8.1.9"/>
    </reaction>
</comment>
<dbReference type="InterPro" id="IPR050097">
    <property type="entry name" value="Ferredoxin-NADP_redctase_2"/>
</dbReference>
<name>A0ABU8E4E0_9ACTN</name>
<dbReference type="InterPro" id="IPR018490">
    <property type="entry name" value="cNMP-bd_dom_sf"/>
</dbReference>
<dbReference type="Gene3D" id="2.60.120.10">
    <property type="entry name" value="Jelly Rolls"/>
    <property type="match status" value="1"/>
</dbReference>
<dbReference type="InterPro" id="IPR000595">
    <property type="entry name" value="cNMP-bd_dom"/>
</dbReference>
<dbReference type="PANTHER" id="PTHR48105">
    <property type="entry name" value="THIOREDOXIN REDUCTASE 1-RELATED-RELATED"/>
    <property type="match status" value="1"/>
</dbReference>
<organism evidence="5 6">
    <name type="scientific">Klenkia terrae</name>
    <dbReference type="NCBI Taxonomy" id="1052259"/>
    <lineage>
        <taxon>Bacteria</taxon>
        <taxon>Bacillati</taxon>
        <taxon>Actinomycetota</taxon>
        <taxon>Actinomycetes</taxon>
        <taxon>Geodermatophilales</taxon>
        <taxon>Geodermatophilaceae</taxon>
        <taxon>Klenkia</taxon>
    </lineage>
</organism>
<dbReference type="SUPFAM" id="SSF51905">
    <property type="entry name" value="FAD/NAD(P)-binding domain"/>
    <property type="match status" value="1"/>
</dbReference>
<evidence type="ECO:0000256" key="2">
    <source>
        <dbReference type="ARBA" id="ARBA00023002"/>
    </source>
</evidence>
<dbReference type="Pfam" id="PF07992">
    <property type="entry name" value="Pyr_redox_2"/>
    <property type="match status" value="1"/>
</dbReference>
<gene>
    <name evidence="5" type="ORF">UXQ13_08435</name>
</gene>
<comment type="caution">
    <text evidence="5">The sequence shown here is derived from an EMBL/GenBank/DDBJ whole genome shotgun (WGS) entry which is preliminary data.</text>
</comment>
<protein>
    <submittedName>
        <fullName evidence="5">FAD-dependent oxidoreductase</fullName>
    </submittedName>
</protein>
<accession>A0ABU8E4E0</accession>
<evidence type="ECO:0000259" key="4">
    <source>
        <dbReference type="PROSITE" id="PS50042"/>
    </source>
</evidence>
<dbReference type="InterPro" id="IPR014710">
    <property type="entry name" value="RmlC-like_jellyroll"/>
</dbReference>
<dbReference type="EMBL" id="JBAPLV010000007">
    <property type="protein sequence ID" value="MEI4278492.1"/>
    <property type="molecule type" value="Genomic_DNA"/>
</dbReference>
<dbReference type="SUPFAM" id="SSF51206">
    <property type="entry name" value="cAMP-binding domain-like"/>
    <property type="match status" value="1"/>
</dbReference>
<dbReference type="RefSeq" id="WP_336392189.1">
    <property type="nucleotide sequence ID" value="NZ_JBAPLV010000007.1"/>
</dbReference>
<dbReference type="PRINTS" id="PR00469">
    <property type="entry name" value="PNDRDTASEII"/>
</dbReference>
<keyword evidence="2" id="KW-0560">Oxidoreductase</keyword>
<dbReference type="InterPro" id="IPR036188">
    <property type="entry name" value="FAD/NAD-bd_sf"/>
</dbReference>
<keyword evidence="1" id="KW-0285">Flavoprotein</keyword>
<dbReference type="Pfam" id="PF00027">
    <property type="entry name" value="cNMP_binding"/>
    <property type="match status" value="1"/>
</dbReference>